<comment type="caution">
    <text evidence="1">The sequence shown here is derived from an EMBL/GenBank/DDBJ whole genome shotgun (WGS) entry which is preliminary data.</text>
</comment>
<keyword evidence="2" id="KW-1185">Reference proteome</keyword>
<accession>A0A0F3IJT6</accession>
<gene>
    <name evidence="1" type="ORF">VZ94_09025</name>
</gene>
<sequence>MPVVSKLLIHKTESLTEPTDEKYRFFSLEEFSEFWNQEALAYSDYLDKLVFRISRRPKQLLAHLQRIYYCFHTDLNAQLFAAIVDLLFVLDKTWSGAKLAHSDGVQKQIND</sequence>
<protein>
    <submittedName>
        <fullName evidence="1">Uncharacterized protein</fullName>
    </submittedName>
</protein>
<dbReference type="Proteomes" id="UP000033684">
    <property type="component" value="Unassembled WGS sequence"/>
</dbReference>
<evidence type="ECO:0000313" key="2">
    <source>
        <dbReference type="Proteomes" id="UP000033684"/>
    </source>
</evidence>
<dbReference type="RefSeq" id="WP_045778976.1">
    <property type="nucleotide sequence ID" value="NZ_LAJX01000088.1"/>
</dbReference>
<dbReference type="AlphaFoldDB" id="A0A0F3IJT6"/>
<reference evidence="1 2" key="2">
    <citation type="journal article" date="2016" name="Microb. Ecol.">
        <title>Genome Characteristics of a Novel Type I Methanotroph (Sn10-6) Isolated from a Flooded Indian Rice Field.</title>
        <authorList>
            <person name="Rahalkar M.C."/>
            <person name="Pandit P.S."/>
            <person name="Dhakephalkar P.K."/>
            <person name="Pore S."/>
            <person name="Arora P."/>
            <person name="Kapse N."/>
        </authorList>
    </citation>
    <scope>NUCLEOTIDE SEQUENCE [LARGE SCALE GENOMIC DNA]</scope>
    <source>
        <strain evidence="1 2">Sn10-6</strain>
    </source>
</reference>
<dbReference type="OrthoDB" id="9181290at2"/>
<organism evidence="1 2">
    <name type="scientific">Methylocucumis oryzae</name>
    <dbReference type="NCBI Taxonomy" id="1632867"/>
    <lineage>
        <taxon>Bacteria</taxon>
        <taxon>Pseudomonadati</taxon>
        <taxon>Pseudomonadota</taxon>
        <taxon>Gammaproteobacteria</taxon>
        <taxon>Methylococcales</taxon>
        <taxon>Methylococcaceae</taxon>
        <taxon>Methylocucumis</taxon>
    </lineage>
</organism>
<dbReference type="EMBL" id="LAJX01000088">
    <property type="protein sequence ID" value="KJV06783.1"/>
    <property type="molecule type" value="Genomic_DNA"/>
</dbReference>
<name>A0A0F3IJT6_9GAMM</name>
<proteinExistence type="predicted"/>
<reference evidence="2" key="1">
    <citation type="submission" date="2015-03" db="EMBL/GenBank/DDBJ databases">
        <title>Draft genome sequence of a novel methanotroph (Sn10-6) isolated from flooded ricefield rhizosphere in India.</title>
        <authorList>
            <person name="Pandit P.S."/>
            <person name="Pore S.D."/>
            <person name="Arora P."/>
            <person name="Kapse N.G."/>
            <person name="Dhakephalkar P.K."/>
            <person name="Rahalkar M.C."/>
        </authorList>
    </citation>
    <scope>NUCLEOTIDE SEQUENCE [LARGE SCALE GENOMIC DNA]</scope>
    <source>
        <strain evidence="2">Sn10-6</strain>
    </source>
</reference>
<evidence type="ECO:0000313" key="1">
    <source>
        <dbReference type="EMBL" id="KJV06783.1"/>
    </source>
</evidence>